<keyword evidence="3" id="KW-0479">Metal-binding</keyword>
<dbReference type="KEGG" id="avg:I6H45_02255"/>
<feature type="active site" description="Proton donor" evidence="1">
    <location>
        <position position="78"/>
    </location>
</feature>
<protein>
    <submittedName>
        <fullName evidence="4">Class II fructose-bisphosphate aldolase</fullName>
    </submittedName>
</protein>
<dbReference type="PANTHER" id="PTHR30304:SF0">
    <property type="entry name" value="D-TAGATOSE-1,6-BISPHOSPHATE ALDOLASE SUBUNIT GATY-RELATED"/>
    <property type="match status" value="1"/>
</dbReference>
<dbReference type="InterPro" id="IPR000771">
    <property type="entry name" value="FBA_II"/>
</dbReference>
<keyword evidence="3" id="KW-0862">Zinc</keyword>
<feature type="binding site" evidence="2">
    <location>
        <position position="177"/>
    </location>
    <ligand>
        <name>dihydroxyacetone phosphate</name>
        <dbReference type="ChEBI" id="CHEBI:57642"/>
    </ligand>
</feature>
<dbReference type="InterPro" id="IPR050246">
    <property type="entry name" value="Class_II_FBP_aldolase"/>
</dbReference>
<evidence type="ECO:0000313" key="5">
    <source>
        <dbReference type="Proteomes" id="UP000595276"/>
    </source>
</evidence>
<accession>A0A7T4K5S0</accession>
<dbReference type="GO" id="GO:0005975">
    <property type="term" value="P:carbohydrate metabolic process"/>
    <property type="evidence" value="ECO:0007669"/>
    <property type="project" value="InterPro"/>
</dbReference>
<feature type="binding site" evidence="2">
    <location>
        <begin position="206"/>
        <end position="208"/>
    </location>
    <ligand>
        <name>dihydroxyacetone phosphate</name>
        <dbReference type="ChEBI" id="CHEBI:57642"/>
    </ligand>
</feature>
<dbReference type="Pfam" id="PF01116">
    <property type="entry name" value="F_bP_aldolase"/>
    <property type="match status" value="1"/>
</dbReference>
<comment type="cofactor">
    <cofactor evidence="3">
        <name>Zn(2+)</name>
        <dbReference type="ChEBI" id="CHEBI:29105"/>
    </cofactor>
    <text evidence="3">Binds 2 Zn(2+) ions per subunit. One is catalytic and the other provides a structural contribution.</text>
</comment>
<dbReference type="Proteomes" id="UP000595276">
    <property type="component" value="Chromosome"/>
</dbReference>
<feature type="binding site" evidence="2">
    <location>
        <begin position="227"/>
        <end position="230"/>
    </location>
    <ligand>
        <name>dihydroxyacetone phosphate</name>
        <dbReference type="ChEBI" id="CHEBI:57642"/>
    </ligand>
</feature>
<dbReference type="SUPFAM" id="SSF51569">
    <property type="entry name" value="Aldolase"/>
    <property type="match status" value="1"/>
</dbReference>
<evidence type="ECO:0000256" key="2">
    <source>
        <dbReference type="PIRSR" id="PIRSR001359-2"/>
    </source>
</evidence>
<dbReference type="RefSeq" id="WP_004838241.1">
    <property type="nucleotide sequence ID" value="NZ_CP066014.1"/>
</dbReference>
<dbReference type="CDD" id="cd00947">
    <property type="entry name" value="TBP_aldolase_IIB"/>
    <property type="match status" value="1"/>
</dbReference>
<dbReference type="GeneID" id="79021536"/>
<feature type="binding site" evidence="3">
    <location>
        <position position="100"/>
    </location>
    <ligand>
        <name>Zn(2+)</name>
        <dbReference type="ChEBI" id="CHEBI:29105"/>
        <label>2</label>
    </ligand>
</feature>
<gene>
    <name evidence="4" type="ORF">I6H45_02255</name>
</gene>
<organism evidence="4 5">
    <name type="scientific">Anaerococcus vaginalis</name>
    <dbReference type="NCBI Taxonomy" id="33037"/>
    <lineage>
        <taxon>Bacteria</taxon>
        <taxon>Bacillati</taxon>
        <taxon>Bacillota</taxon>
        <taxon>Tissierellia</taxon>
        <taxon>Tissierellales</taxon>
        <taxon>Peptoniphilaceae</taxon>
        <taxon>Anaerococcus</taxon>
    </lineage>
</organism>
<feature type="binding site" evidence="3">
    <location>
        <position position="79"/>
    </location>
    <ligand>
        <name>Zn(2+)</name>
        <dbReference type="ChEBI" id="CHEBI:29105"/>
        <label>1</label>
        <note>catalytic</note>
    </ligand>
</feature>
<dbReference type="GO" id="GO:0008270">
    <property type="term" value="F:zinc ion binding"/>
    <property type="evidence" value="ECO:0007669"/>
    <property type="project" value="InterPro"/>
</dbReference>
<evidence type="ECO:0000313" key="4">
    <source>
        <dbReference type="EMBL" id="QQB62317.1"/>
    </source>
</evidence>
<reference evidence="4 5" key="1">
    <citation type="submission" date="2020-12" db="EMBL/GenBank/DDBJ databases">
        <title>FDA dAtabase for Regulatory Grade micrObial Sequences (FDA-ARGOS): Supporting development and validation of Infectious Disease Dx tests.</title>
        <authorList>
            <person name="Sproer C."/>
            <person name="Gronow S."/>
            <person name="Severitt S."/>
            <person name="Schroder I."/>
            <person name="Tallon L."/>
            <person name="Sadzewicz L."/>
            <person name="Zhao X."/>
            <person name="Boylan J."/>
            <person name="Ott S."/>
            <person name="Bowen H."/>
            <person name="Vavikolanu K."/>
            <person name="Mehta A."/>
            <person name="Aluvathingal J."/>
            <person name="Nadendla S."/>
            <person name="Lowell S."/>
            <person name="Myers T."/>
            <person name="Yan Y."/>
            <person name="Sichtig H."/>
        </authorList>
    </citation>
    <scope>NUCLEOTIDE SEQUENCE [LARGE SCALE GENOMIC DNA]</scope>
    <source>
        <strain evidence="4 5">FDAARGOS_988</strain>
    </source>
</reference>
<feature type="binding site" evidence="3">
    <location>
        <position position="130"/>
    </location>
    <ligand>
        <name>Zn(2+)</name>
        <dbReference type="ChEBI" id="CHEBI:29105"/>
        <label>2</label>
    </ligand>
</feature>
<dbReference type="AlphaFoldDB" id="A0A7T4K5S0"/>
<feature type="binding site" evidence="3">
    <location>
        <position position="205"/>
    </location>
    <ligand>
        <name>Zn(2+)</name>
        <dbReference type="ChEBI" id="CHEBI:29105"/>
        <label>1</label>
        <note>catalytic</note>
    </ligand>
</feature>
<sequence length="278" mass="30856">MYLNLNELFKKYRGKTGIGAFNLHCMEMFPYIVEGAKKSNSPLIIQTSKGTAEYLGFDWIVTTAKLFAKDIDLCVHLDHCKDIDFIIKAIDSGYNSVMYDGSSLDFEENIKNTKEVVEYAHKRNVSVEGEIGSIGGSEDGIEEKINSIIYTKAEDAVKFVEETEIDALAVAIGTVHGLYNGKAKINFELLDTLTKKLIDVGMVLHGGTGVSDEDFHKCAEKGMMKFNVGTELNKNYIENILKDFPSAKPTTSLRGLLKNANESIVKIVEHRSNVIKLA</sequence>
<dbReference type="PANTHER" id="PTHR30304">
    <property type="entry name" value="D-TAGATOSE-1,6-BISPHOSPHATE ALDOLASE"/>
    <property type="match status" value="1"/>
</dbReference>
<evidence type="ECO:0000256" key="1">
    <source>
        <dbReference type="PIRSR" id="PIRSR001359-1"/>
    </source>
</evidence>
<dbReference type="NCBIfam" id="TIGR00167">
    <property type="entry name" value="cbbA"/>
    <property type="match status" value="1"/>
</dbReference>
<dbReference type="PIRSF" id="PIRSF001359">
    <property type="entry name" value="F_bP_aldolase_II"/>
    <property type="match status" value="1"/>
</dbReference>
<evidence type="ECO:0000256" key="3">
    <source>
        <dbReference type="PIRSR" id="PIRSR001359-3"/>
    </source>
</evidence>
<name>A0A7T4K5S0_9FIRM</name>
<dbReference type="Gene3D" id="3.20.20.70">
    <property type="entry name" value="Aldolase class I"/>
    <property type="match status" value="1"/>
</dbReference>
<dbReference type="GO" id="GO:0016832">
    <property type="term" value="F:aldehyde-lyase activity"/>
    <property type="evidence" value="ECO:0007669"/>
    <property type="project" value="InterPro"/>
</dbReference>
<dbReference type="PROSITE" id="PS00806">
    <property type="entry name" value="ALDOLASE_CLASS_II_2"/>
    <property type="match status" value="1"/>
</dbReference>
<dbReference type="InterPro" id="IPR013785">
    <property type="entry name" value="Aldolase_TIM"/>
</dbReference>
<dbReference type="EMBL" id="CP066014">
    <property type="protein sequence ID" value="QQB62317.1"/>
    <property type="molecule type" value="Genomic_DNA"/>
</dbReference>
<feature type="binding site" evidence="3">
    <location>
        <position position="176"/>
    </location>
    <ligand>
        <name>Zn(2+)</name>
        <dbReference type="ChEBI" id="CHEBI:29105"/>
        <label>1</label>
        <note>catalytic</note>
    </ligand>
</feature>
<proteinExistence type="predicted"/>